<proteinExistence type="inferred from homology"/>
<dbReference type="Pfam" id="PF00261">
    <property type="entry name" value="Tropomyosin"/>
    <property type="match status" value="1"/>
</dbReference>
<evidence type="ECO:0000256" key="1">
    <source>
        <dbReference type="ARBA" id="ARBA00009036"/>
    </source>
</evidence>
<dbReference type="InterPro" id="IPR000533">
    <property type="entry name" value="Tropomyosin"/>
</dbReference>
<dbReference type="Proteomes" id="UP000887564">
    <property type="component" value="Unplaced"/>
</dbReference>
<evidence type="ECO:0000256" key="4">
    <source>
        <dbReference type="SAM" id="MobiDB-lite"/>
    </source>
</evidence>
<evidence type="ECO:0000313" key="5">
    <source>
        <dbReference type="Proteomes" id="UP000887564"/>
    </source>
</evidence>
<dbReference type="Gene3D" id="1.20.5.340">
    <property type="match status" value="1"/>
</dbReference>
<organism evidence="5 6">
    <name type="scientific">Parascaris equorum</name>
    <name type="common">Equine roundworm</name>
    <dbReference type="NCBI Taxonomy" id="6256"/>
    <lineage>
        <taxon>Eukaryota</taxon>
        <taxon>Metazoa</taxon>
        <taxon>Ecdysozoa</taxon>
        <taxon>Nematoda</taxon>
        <taxon>Chromadorea</taxon>
        <taxon>Rhabditida</taxon>
        <taxon>Spirurina</taxon>
        <taxon>Ascaridomorpha</taxon>
        <taxon>Ascaridoidea</taxon>
        <taxon>Ascarididae</taxon>
        <taxon>Parascaris</taxon>
    </lineage>
</organism>
<evidence type="ECO:0000256" key="3">
    <source>
        <dbReference type="SAM" id="Coils"/>
    </source>
</evidence>
<dbReference type="SUPFAM" id="SSF57997">
    <property type="entry name" value="Tropomyosin"/>
    <property type="match status" value="2"/>
</dbReference>
<keyword evidence="5" id="KW-1185">Reference proteome</keyword>
<accession>A0A914S2K7</accession>
<dbReference type="PANTHER" id="PTHR19269">
    <property type="entry name" value="TROPOMYOSIN"/>
    <property type="match status" value="1"/>
</dbReference>
<comment type="similarity">
    <text evidence="1">Belongs to the tropomyosin family.</text>
</comment>
<dbReference type="Gene3D" id="1.20.5.170">
    <property type="match status" value="1"/>
</dbReference>
<evidence type="ECO:0000313" key="6">
    <source>
        <dbReference type="WBParaSite" id="PEQ_0001283301-mRNA-1"/>
    </source>
</evidence>
<dbReference type="AlphaFoldDB" id="A0A914S2K7"/>
<dbReference type="WBParaSite" id="PEQ_0001283301-mRNA-1">
    <property type="protein sequence ID" value="PEQ_0001283301-mRNA-1"/>
    <property type="gene ID" value="PEQ_0001283301"/>
</dbReference>
<evidence type="ECO:0000256" key="2">
    <source>
        <dbReference type="ARBA" id="ARBA00023054"/>
    </source>
</evidence>
<feature type="region of interest" description="Disordered" evidence="4">
    <location>
        <begin position="134"/>
        <end position="153"/>
    </location>
</feature>
<name>A0A914S2K7_PAREQ</name>
<feature type="coiled-coil region" evidence="3">
    <location>
        <begin position="2"/>
        <end position="43"/>
    </location>
</feature>
<sequence length="153" mass="17410">MSTALNRRIVLVEEDLERTEDRLKVATAKLEEASKAADEAERDTFMESFGVEDWTPMESHFAYNFLLGNVPCWQLVLVIFNASPKTSRRSFTKVDGQAWKAFKAEAEVAALNRRMTLLEEELERAEERLKLATEKLEEATHTADESERLATAA</sequence>
<protein>
    <submittedName>
        <fullName evidence="6">Tropomyosin</fullName>
    </submittedName>
</protein>
<reference evidence="6" key="1">
    <citation type="submission" date="2022-11" db="UniProtKB">
        <authorList>
            <consortium name="WormBaseParasite"/>
        </authorList>
    </citation>
    <scope>IDENTIFICATION</scope>
</reference>
<keyword evidence="2 3" id="KW-0175">Coiled coil</keyword>